<dbReference type="Pfam" id="PF00643">
    <property type="entry name" value="zf-B_box"/>
    <property type="match status" value="1"/>
</dbReference>
<dbReference type="SUPFAM" id="SSF57850">
    <property type="entry name" value="RING/U-box"/>
    <property type="match status" value="1"/>
</dbReference>
<dbReference type="PROSITE" id="PS50089">
    <property type="entry name" value="ZF_RING_2"/>
    <property type="match status" value="1"/>
</dbReference>
<dbReference type="InterPro" id="IPR017907">
    <property type="entry name" value="Znf_RING_CS"/>
</dbReference>
<sequence length="293" mass="33842">MAFAASLAKLQAETSCPICLDHLRDPVTTECGHNFCVSCIHQRWEGLQGTFPCPVCLHHCPDKSLKRNTQLCHMTEMVQQIPTSGSQKKLPLCKKHHEPLTLFCEKDLELLFAQCKVSSDHQDGPPIPIEEAAASHRRMLKRHIGALTNHLEVAETVYKIQVANTWEVKRKMKKWREELDFECEELQCFLEIERDEIDNNLLIEEKDVEEKLIENGRQISYHMFRLSNLLSEIEDECLQSDLDLLTGIERIHNSYGNLETPAVFSCELKEESYNLPPPPPHYLGLHKMIRSFR</sequence>
<evidence type="ECO:0000256" key="2">
    <source>
        <dbReference type="ARBA" id="ARBA00022771"/>
    </source>
</evidence>
<evidence type="ECO:0000256" key="1">
    <source>
        <dbReference type="ARBA" id="ARBA00022723"/>
    </source>
</evidence>
<dbReference type="InterPro" id="IPR013083">
    <property type="entry name" value="Znf_RING/FYVE/PHD"/>
</dbReference>
<dbReference type="Gene3D" id="3.30.40.10">
    <property type="entry name" value="Zinc/RING finger domain, C3HC4 (zinc finger)"/>
    <property type="match status" value="1"/>
</dbReference>
<evidence type="ECO:0000259" key="5">
    <source>
        <dbReference type="PROSITE" id="PS50089"/>
    </source>
</evidence>
<dbReference type="SUPFAM" id="SSF57845">
    <property type="entry name" value="B-box zinc-binding domain"/>
    <property type="match status" value="1"/>
</dbReference>
<dbReference type="Pfam" id="PF15227">
    <property type="entry name" value="zf-C3HC4_4"/>
    <property type="match status" value="1"/>
</dbReference>
<feature type="domain" description="B box-type" evidence="6">
    <location>
        <begin position="88"/>
        <end position="129"/>
    </location>
</feature>
<feature type="domain" description="RING-type" evidence="5">
    <location>
        <begin position="16"/>
        <end position="56"/>
    </location>
</feature>
<dbReference type="InterPro" id="IPR001841">
    <property type="entry name" value="Znf_RING"/>
</dbReference>
<reference evidence="7" key="1">
    <citation type="submission" date="2023-06" db="EMBL/GenBank/DDBJ databases">
        <title>Reference genome for the Northern bat (Eptesicus nilssonii), a most northern bat species.</title>
        <authorList>
            <person name="Laine V.N."/>
            <person name="Pulliainen A.T."/>
            <person name="Lilley T.M."/>
        </authorList>
    </citation>
    <scope>NUCLEOTIDE SEQUENCE</scope>
    <source>
        <strain evidence="7">BLF_Eptnil</strain>
        <tissue evidence="7">Kidney</tissue>
    </source>
</reference>
<dbReference type="InterPro" id="IPR050143">
    <property type="entry name" value="TRIM/RBCC"/>
</dbReference>
<dbReference type="PANTHER" id="PTHR24103">
    <property type="entry name" value="E3 UBIQUITIN-PROTEIN LIGASE TRIM"/>
    <property type="match status" value="1"/>
</dbReference>
<accession>A0AA40I4X6</accession>
<dbReference type="SMART" id="SM00184">
    <property type="entry name" value="RING"/>
    <property type="match status" value="1"/>
</dbReference>
<dbReference type="InterPro" id="IPR000315">
    <property type="entry name" value="Znf_B-box"/>
</dbReference>
<dbReference type="EMBL" id="JAULJE010000005">
    <property type="protein sequence ID" value="KAK1343118.1"/>
    <property type="molecule type" value="Genomic_DNA"/>
</dbReference>
<keyword evidence="8" id="KW-1185">Reference proteome</keyword>
<dbReference type="Proteomes" id="UP001177744">
    <property type="component" value="Unassembled WGS sequence"/>
</dbReference>
<organism evidence="7 8">
    <name type="scientific">Cnephaeus nilssonii</name>
    <name type="common">Northern bat</name>
    <name type="synonym">Eptesicus nilssonii</name>
    <dbReference type="NCBI Taxonomy" id="3371016"/>
    <lineage>
        <taxon>Eukaryota</taxon>
        <taxon>Metazoa</taxon>
        <taxon>Chordata</taxon>
        <taxon>Craniata</taxon>
        <taxon>Vertebrata</taxon>
        <taxon>Euteleostomi</taxon>
        <taxon>Mammalia</taxon>
        <taxon>Eutheria</taxon>
        <taxon>Laurasiatheria</taxon>
        <taxon>Chiroptera</taxon>
        <taxon>Yangochiroptera</taxon>
        <taxon>Vespertilionidae</taxon>
        <taxon>Cnephaeus</taxon>
    </lineage>
</organism>
<dbReference type="AlphaFoldDB" id="A0AA40I4X6"/>
<protein>
    <submittedName>
        <fullName evidence="7">Uncharacterized protein</fullName>
    </submittedName>
</protein>
<name>A0AA40I4X6_CNENI</name>
<keyword evidence="2 4" id="KW-0863">Zinc-finger</keyword>
<evidence type="ECO:0000256" key="4">
    <source>
        <dbReference type="PROSITE-ProRule" id="PRU00024"/>
    </source>
</evidence>
<dbReference type="PROSITE" id="PS00518">
    <property type="entry name" value="ZF_RING_1"/>
    <property type="match status" value="1"/>
</dbReference>
<comment type="caution">
    <text evidence="7">The sequence shown here is derived from an EMBL/GenBank/DDBJ whole genome shotgun (WGS) entry which is preliminary data.</text>
</comment>
<dbReference type="GO" id="GO:0008270">
    <property type="term" value="F:zinc ion binding"/>
    <property type="evidence" value="ECO:0007669"/>
    <property type="project" value="UniProtKB-KW"/>
</dbReference>
<evidence type="ECO:0000313" key="7">
    <source>
        <dbReference type="EMBL" id="KAK1343118.1"/>
    </source>
</evidence>
<keyword evidence="3" id="KW-0862">Zinc</keyword>
<gene>
    <name evidence="7" type="ORF">QTO34_015891</name>
</gene>
<proteinExistence type="predicted"/>
<evidence type="ECO:0000256" key="3">
    <source>
        <dbReference type="ARBA" id="ARBA00022833"/>
    </source>
</evidence>
<keyword evidence="1" id="KW-0479">Metal-binding</keyword>
<dbReference type="PROSITE" id="PS50119">
    <property type="entry name" value="ZF_BBOX"/>
    <property type="match status" value="1"/>
</dbReference>
<evidence type="ECO:0000313" key="8">
    <source>
        <dbReference type="Proteomes" id="UP001177744"/>
    </source>
</evidence>
<evidence type="ECO:0000259" key="6">
    <source>
        <dbReference type="PROSITE" id="PS50119"/>
    </source>
</evidence>
<dbReference type="Gene3D" id="3.30.160.60">
    <property type="entry name" value="Classic Zinc Finger"/>
    <property type="match status" value="1"/>
</dbReference>